<dbReference type="AlphaFoldDB" id="A0A8H5SYU9"/>
<evidence type="ECO:0000313" key="3">
    <source>
        <dbReference type="EMBL" id="KAF5659693.1"/>
    </source>
</evidence>
<feature type="compositionally biased region" description="Polar residues" evidence="1">
    <location>
        <begin position="808"/>
        <end position="825"/>
    </location>
</feature>
<dbReference type="PANTHER" id="PTHR45818:SF3">
    <property type="entry name" value="PROTEIN VAV"/>
    <property type="match status" value="1"/>
</dbReference>
<name>A0A8H5SYU9_FUSHE</name>
<dbReference type="PROSITE" id="PS50010">
    <property type="entry name" value="DH_2"/>
    <property type="match status" value="1"/>
</dbReference>
<dbReference type="Pfam" id="PF00621">
    <property type="entry name" value="RhoGEF"/>
    <property type="match status" value="1"/>
</dbReference>
<proteinExistence type="predicted"/>
<accession>A0A8H5SYU9</accession>
<feature type="compositionally biased region" description="Basic residues" evidence="1">
    <location>
        <begin position="189"/>
        <end position="200"/>
    </location>
</feature>
<dbReference type="OrthoDB" id="8059989at2759"/>
<dbReference type="InterPro" id="IPR000219">
    <property type="entry name" value="DH_dom"/>
</dbReference>
<feature type="domain" description="DH" evidence="2">
    <location>
        <begin position="238"/>
        <end position="329"/>
    </location>
</feature>
<feature type="region of interest" description="Disordered" evidence="1">
    <location>
        <begin position="707"/>
        <end position="761"/>
    </location>
</feature>
<dbReference type="SUPFAM" id="SSF48065">
    <property type="entry name" value="DBL homology domain (DH-domain)"/>
    <property type="match status" value="1"/>
</dbReference>
<feature type="region of interest" description="Disordered" evidence="1">
    <location>
        <begin position="187"/>
        <end position="215"/>
    </location>
</feature>
<sequence length="872" mass="97707">MAFFDHPALPDVSHDIHSTRHFSWTAGFPHISRFDSHDGLQRLYGINSGSRPGGFGNFNALTTLNDINTQCTTLDKLTTPQTQTLSPETHIKHLEEPPRGYSDSGGIKSQRPFHRWMRSLHKRVNHGDYGEEGWPAKAGWKHLESKGTHRRSLRRRLSRRLSSSGSSLGLIAAVQSASISIASASAISRSRKNHCHSHGRSRTERSSRASLSAPRFSEDSVPLEKVKMDGAAIHRSLRRRQILEELISTEESYIGDIRFLMHTYINMLAALPTLPERLRSSINHNLDQILQLHEEILGELHRAVPYSEYSQADYPAVSFKPAIHKVGNCRLSSLDILPEDSTSLQWLEKELGMFSEPQVAAETAKIFSKRMHQFFMYKEYGAKYEIMIKDATSTLENLPEWEIHQKGLEAFAFTMDSSPSGNDRKSLTIGDLLVKRLDANSKNQVRSFGHIKLCGVLHVCWQTPTGVDGQYMICLLYKDVFCLASGGKFDPIYTVLACIDIRNATVEDTDNRRGLQCHLAPFSWKLVFESDHQLYELVMTACTSKEESEWRSRLNQPRSQELDAKTPGLQIFLSLDIQSLGTVFGRPGTIARSLSAHQTSIGGPESSLCHVILKNTSAMRPGTGASTGNGLNRSQSLLSTKTRTPVLVPSRSERARLEVLLANVWSQDLLPLPSRTNVARNEQIIKRSASMMMRKLSVSSIARKSESLTRRVIEDRSSEDQARHTSLSSDGGFDIFDRVSREESSQSYTTKSSISPETRDLGEESYISDTMTPKLELAQILELEPLGLMGVLPDKQPSRTFRDVTALQESTTNKLQASSSQTSPKTEAHSLAKESLSSCADVAVRDKEATWVKCKDTKVQRKHTNIRRFFRG</sequence>
<keyword evidence="4" id="KW-1185">Reference proteome</keyword>
<dbReference type="EMBL" id="JAAGWQ010000211">
    <property type="protein sequence ID" value="KAF5659693.1"/>
    <property type="molecule type" value="Genomic_DNA"/>
</dbReference>
<protein>
    <recommendedName>
        <fullName evidence="2">DH domain-containing protein</fullName>
    </recommendedName>
</protein>
<comment type="caution">
    <text evidence="3">The sequence shown here is derived from an EMBL/GenBank/DDBJ whole genome shotgun (WGS) entry which is preliminary data.</text>
</comment>
<reference evidence="3 4" key="1">
    <citation type="submission" date="2020-05" db="EMBL/GenBank/DDBJ databases">
        <title>Identification and distribution of gene clusters putatively required for synthesis of sphingolipid metabolism inhibitors in phylogenetically diverse species of the filamentous fungus Fusarium.</title>
        <authorList>
            <person name="Kim H.-S."/>
            <person name="Busman M."/>
            <person name="Brown D.W."/>
            <person name="Divon H."/>
            <person name="Uhlig S."/>
            <person name="Proctor R.H."/>
        </authorList>
    </citation>
    <scope>NUCLEOTIDE SEQUENCE [LARGE SCALE GENOMIC DNA]</scope>
    <source>
        <strain evidence="3 4">NRRL 20693</strain>
    </source>
</reference>
<gene>
    <name evidence="3" type="ORF">FHETE_9290</name>
</gene>
<dbReference type="InterPro" id="IPR035899">
    <property type="entry name" value="DBL_dom_sf"/>
</dbReference>
<dbReference type="GO" id="GO:0005737">
    <property type="term" value="C:cytoplasm"/>
    <property type="evidence" value="ECO:0007669"/>
    <property type="project" value="TreeGrafter"/>
</dbReference>
<organism evidence="3 4">
    <name type="scientific">Fusarium heterosporum</name>
    <dbReference type="NCBI Taxonomy" id="42747"/>
    <lineage>
        <taxon>Eukaryota</taxon>
        <taxon>Fungi</taxon>
        <taxon>Dikarya</taxon>
        <taxon>Ascomycota</taxon>
        <taxon>Pezizomycotina</taxon>
        <taxon>Sordariomycetes</taxon>
        <taxon>Hypocreomycetidae</taxon>
        <taxon>Hypocreales</taxon>
        <taxon>Nectriaceae</taxon>
        <taxon>Fusarium</taxon>
        <taxon>Fusarium heterosporum species complex</taxon>
    </lineage>
</organism>
<feature type="compositionally biased region" description="Low complexity" evidence="1">
    <location>
        <begin position="745"/>
        <end position="755"/>
    </location>
</feature>
<feature type="region of interest" description="Disordered" evidence="1">
    <location>
        <begin position="808"/>
        <end position="832"/>
    </location>
</feature>
<dbReference type="Gene3D" id="1.20.900.10">
    <property type="entry name" value="Dbl homology (DH) domain"/>
    <property type="match status" value="1"/>
</dbReference>
<evidence type="ECO:0000259" key="2">
    <source>
        <dbReference type="PROSITE" id="PS50010"/>
    </source>
</evidence>
<evidence type="ECO:0000313" key="4">
    <source>
        <dbReference type="Proteomes" id="UP000567885"/>
    </source>
</evidence>
<feature type="compositionally biased region" description="Basic and acidic residues" evidence="1">
    <location>
        <begin position="735"/>
        <end position="744"/>
    </location>
</feature>
<evidence type="ECO:0000256" key="1">
    <source>
        <dbReference type="SAM" id="MobiDB-lite"/>
    </source>
</evidence>
<feature type="compositionally biased region" description="Basic and acidic residues" evidence="1">
    <location>
        <begin position="707"/>
        <end position="723"/>
    </location>
</feature>
<dbReference type="Proteomes" id="UP000567885">
    <property type="component" value="Unassembled WGS sequence"/>
</dbReference>
<dbReference type="PANTHER" id="PTHR45818">
    <property type="entry name" value="PROTEIN VAV"/>
    <property type="match status" value="1"/>
</dbReference>
<dbReference type="GO" id="GO:0005085">
    <property type="term" value="F:guanyl-nucleotide exchange factor activity"/>
    <property type="evidence" value="ECO:0007669"/>
    <property type="project" value="InterPro"/>
</dbReference>